<protein>
    <submittedName>
        <fullName evidence="1">Uncharacterized protein</fullName>
    </submittedName>
</protein>
<accession>A0A484ND61</accession>
<reference evidence="1 2" key="1">
    <citation type="submission" date="2018-04" db="EMBL/GenBank/DDBJ databases">
        <authorList>
            <person name="Vogel A."/>
        </authorList>
    </citation>
    <scope>NUCLEOTIDE SEQUENCE [LARGE SCALE GENOMIC DNA]</scope>
</reference>
<dbReference type="AlphaFoldDB" id="A0A484ND61"/>
<evidence type="ECO:0000313" key="2">
    <source>
        <dbReference type="Proteomes" id="UP000595140"/>
    </source>
</evidence>
<proteinExistence type="predicted"/>
<name>A0A484ND61_9ASTE</name>
<dbReference type="EMBL" id="OOIL02006652">
    <property type="protein sequence ID" value="VFQ99331.1"/>
    <property type="molecule type" value="Genomic_DNA"/>
</dbReference>
<sequence>MKITSAPVRLQKKVTLGFLLVKFKLSIKKEVGTLPFDFSILKEGLVVRICHHLLHHQVVFFFGLQDPSRNMAKNMFVEHFQGWFQTLKFRAQGELFGANYPRFPRLEYQFMEDIMLEPHVKETKRFASYGSLATTLEKHRAMVREEIEVQKITIRS</sequence>
<dbReference type="Proteomes" id="UP000595140">
    <property type="component" value="Unassembled WGS sequence"/>
</dbReference>
<gene>
    <name evidence="1" type="ORF">CCAM_LOCUS41107</name>
</gene>
<evidence type="ECO:0000313" key="1">
    <source>
        <dbReference type="EMBL" id="VFQ99331.1"/>
    </source>
</evidence>
<keyword evidence="2" id="KW-1185">Reference proteome</keyword>
<organism evidence="1 2">
    <name type="scientific">Cuscuta campestris</name>
    <dbReference type="NCBI Taxonomy" id="132261"/>
    <lineage>
        <taxon>Eukaryota</taxon>
        <taxon>Viridiplantae</taxon>
        <taxon>Streptophyta</taxon>
        <taxon>Embryophyta</taxon>
        <taxon>Tracheophyta</taxon>
        <taxon>Spermatophyta</taxon>
        <taxon>Magnoliopsida</taxon>
        <taxon>eudicotyledons</taxon>
        <taxon>Gunneridae</taxon>
        <taxon>Pentapetalae</taxon>
        <taxon>asterids</taxon>
        <taxon>lamiids</taxon>
        <taxon>Solanales</taxon>
        <taxon>Convolvulaceae</taxon>
        <taxon>Cuscuteae</taxon>
        <taxon>Cuscuta</taxon>
        <taxon>Cuscuta subgen. Grammica</taxon>
        <taxon>Cuscuta sect. Cleistogrammica</taxon>
    </lineage>
</organism>